<feature type="domain" description="VTT" evidence="7">
    <location>
        <begin position="81"/>
        <end position="193"/>
    </location>
</feature>
<dbReference type="AlphaFoldDB" id="A0A5C5WDQ8"/>
<evidence type="ECO:0000313" key="9">
    <source>
        <dbReference type="Proteomes" id="UP000317243"/>
    </source>
</evidence>
<protein>
    <recommendedName>
        <fullName evidence="6">TVP38/TMEM64 family membrane protein</fullName>
    </recommendedName>
</protein>
<dbReference type="InterPro" id="IPR032816">
    <property type="entry name" value="VTT_dom"/>
</dbReference>
<keyword evidence="4 6" id="KW-1133">Transmembrane helix</keyword>
<comment type="subcellular location">
    <subcellularLocation>
        <location evidence="1 6">Cell membrane</location>
        <topology evidence="1 6">Multi-pass membrane protein</topology>
    </subcellularLocation>
</comment>
<dbReference type="InterPro" id="IPR015414">
    <property type="entry name" value="TMEM64"/>
</dbReference>
<keyword evidence="9" id="KW-1185">Reference proteome</keyword>
<feature type="transmembrane region" description="Helical" evidence="6">
    <location>
        <begin position="12"/>
        <end position="37"/>
    </location>
</feature>
<feature type="transmembrane region" description="Helical" evidence="6">
    <location>
        <begin position="215"/>
        <end position="232"/>
    </location>
</feature>
<keyword evidence="2 6" id="KW-1003">Cell membrane</keyword>
<dbReference type="OrthoDB" id="9779114at2"/>
<evidence type="ECO:0000256" key="5">
    <source>
        <dbReference type="ARBA" id="ARBA00023136"/>
    </source>
</evidence>
<dbReference type="GO" id="GO:0005886">
    <property type="term" value="C:plasma membrane"/>
    <property type="evidence" value="ECO:0007669"/>
    <property type="project" value="UniProtKB-SubCell"/>
</dbReference>
<sequence>MNEASRGIASNIVIKIIVAISVVLLIGFLSIQFGQYLSLEELAKQESRLQEFQQQRPAVFVGLAFLLYVLVTGLSLPGAAALTMVYGWYFGLLPGVLLVSFASTTGATLAFTLSRYLFRDAIEQRFGNRLETFQENLQREGAFYLFTLRLIPIVPFFVINVVMGLTPMKVWTFWWVSQIGMLAGTFLYVFAGASVPSIQDLAENGINSVFSSEQLTQIVIAMVLLGVFPFLAKKTLNWYRGRKKTSPESSRPG</sequence>
<evidence type="ECO:0000313" key="8">
    <source>
        <dbReference type="EMBL" id="TWT48231.1"/>
    </source>
</evidence>
<reference evidence="8 9" key="1">
    <citation type="submission" date="2019-02" db="EMBL/GenBank/DDBJ databases">
        <title>Deep-cultivation of Planctomycetes and their phenomic and genomic characterization uncovers novel biology.</title>
        <authorList>
            <person name="Wiegand S."/>
            <person name="Jogler M."/>
            <person name="Boedeker C."/>
            <person name="Pinto D."/>
            <person name="Vollmers J."/>
            <person name="Rivas-Marin E."/>
            <person name="Kohn T."/>
            <person name="Peeters S.H."/>
            <person name="Heuer A."/>
            <person name="Rast P."/>
            <person name="Oberbeckmann S."/>
            <person name="Bunk B."/>
            <person name="Jeske O."/>
            <person name="Meyerdierks A."/>
            <person name="Storesund J.E."/>
            <person name="Kallscheuer N."/>
            <person name="Luecker S."/>
            <person name="Lage O.M."/>
            <person name="Pohl T."/>
            <person name="Merkel B.J."/>
            <person name="Hornburger P."/>
            <person name="Mueller R.-W."/>
            <person name="Bruemmer F."/>
            <person name="Labrenz M."/>
            <person name="Spormann A.M."/>
            <person name="Op Den Camp H."/>
            <person name="Overmann J."/>
            <person name="Amann R."/>
            <person name="Jetten M.S.M."/>
            <person name="Mascher T."/>
            <person name="Medema M.H."/>
            <person name="Devos D.P."/>
            <person name="Kaster A.-K."/>
            <person name="Ovreas L."/>
            <person name="Rohde M."/>
            <person name="Galperin M.Y."/>
            <person name="Jogler C."/>
        </authorList>
    </citation>
    <scope>NUCLEOTIDE SEQUENCE [LARGE SCALE GENOMIC DNA]</scope>
    <source>
        <strain evidence="8 9">KOR42</strain>
    </source>
</reference>
<dbReference type="PANTHER" id="PTHR12677:SF59">
    <property type="entry name" value="GOLGI APPARATUS MEMBRANE PROTEIN TVP38-RELATED"/>
    <property type="match status" value="1"/>
</dbReference>
<evidence type="ECO:0000256" key="1">
    <source>
        <dbReference type="ARBA" id="ARBA00004651"/>
    </source>
</evidence>
<evidence type="ECO:0000256" key="4">
    <source>
        <dbReference type="ARBA" id="ARBA00022989"/>
    </source>
</evidence>
<comment type="similarity">
    <text evidence="6">Belongs to the TVP38/TMEM64 family.</text>
</comment>
<feature type="transmembrane region" description="Helical" evidence="6">
    <location>
        <begin position="88"/>
        <end position="111"/>
    </location>
</feature>
<organism evidence="8 9">
    <name type="scientific">Thalassoglobus neptunius</name>
    <dbReference type="NCBI Taxonomy" id="1938619"/>
    <lineage>
        <taxon>Bacteria</taxon>
        <taxon>Pseudomonadati</taxon>
        <taxon>Planctomycetota</taxon>
        <taxon>Planctomycetia</taxon>
        <taxon>Planctomycetales</taxon>
        <taxon>Planctomycetaceae</taxon>
        <taxon>Thalassoglobus</taxon>
    </lineage>
</organism>
<proteinExistence type="inferred from homology"/>
<dbReference type="PANTHER" id="PTHR12677">
    <property type="entry name" value="GOLGI APPARATUS MEMBRANE PROTEIN TVP38-RELATED"/>
    <property type="match status" value="1"/>
</dbReference>
<keyword evidence="5 6" id="KW-0472">Membrane</keyword>
<evidence type="ECO:0000256" key="2">
    <source>
        <dbReference type="ARBA" id="ARBA00022475"/>
    </source>
</evidence>
<dbReference type="Proteomes" id="UP000317243">
    <property type="component" value="Unassembled WGS sequence"/>
</dbReference>
<feature type="transmembrane region" description="Helical" evidence="6">
    <location>
        <begin position="172"/>
        <end position="195"/>
    </location>
</feature>
<comment type="caution">
    <text evidence="8">The sequence shown here is derived from an EMBL/GenBank/DDBJ whole genome shotgun (WGS) entry which is preliminary data.</text>
</comment>
<evidence type="ECO:0000256" key="6">
    <source>
        <dbReference type="RuleBase" id="RU366058"/>
    </source>
</evidence>
<dbReference type="EMBL" id="SIHI01000020">
    <property type="protein sequence ID" value="TWT48231.1"/>
    <property type="molecule type" value="Genomic_DNA"/>
</dbReference>
<keyword evidence="3 6" id="KW-0812">Transmembrane</keyword>
<feature type="transmembrane region" description="Helical" evidence="6">
    <location>
        <begin position="142"/>
        <end position="165"/>
    </location>
</feature>
<dbReference type="Pfam" id="PF09335">
    <property type="entry name" value="VTT_dom"/>
    <property type="match status" value="1"/>
</dbReference>
<name>A0A5C5WDQ8_9PLAN</name>
<evidence type="ECO:0000259" key="7">
    <source>
        <dbReference type="Pfam" id="PF09335"/>
    </source>
</evidence>
<gene>
    <name evidence="8" type="primary">ydjZ</name>
    <name evidence="8" type="ORF">KOR42_40220</name>
</gene>
<feature type="transmembrane region" description="Helical" evidence="6">
    <location>
        <begin position="57"/>
        <end position="76"/>
    </location>
</feature>
<accession>A0A5C5WDQ8</accession>
<evidence type="ECO:0000256" key="3">
    <source>
        <dbReference type="ARBA" id="ARBA00022692"/>
    </source>
</evidence>
<dbReference type="RefSeq" id="WP_146511430.1">
    <property type="nucleotide sequence ID" value="NZ_SIHI01000020.1"/>
</dbReference>